<evidence type="ECO:0000256" key="2">
    <source>
        <dbReference type="ARBA" id="ARBA00022448"/>
    </source>
</evidence>
<dbReference type="NCBIfam" id="TIGR04057">
    <property type="entry name" value="SusC_RagA_signa"/>
    <property type="match status" value="1"/>
</dbReference>
<evidence type="ECO:0000259" key="8">
    <source>
        <dbReference type="Pfam" id="PF07715"/>
    </source>
</evidence>
<dbReference type="Pfam" id="PF07715">
    <property type="entry name" value="Plug"/>
    <property type="match status" value="1"/>
</dbReference>
<comment type="subcellular location">
    <subcellularLocation>
        <location evidence="1 7">Cell outer membrane</location>
        <topology evidence="1 7">Multi-pass membrane protein</topology>
    </subcellularLocation>
</comment>
<dbReference type="AlphaFoldDB" id="A0A1G9QGC5"/>
<dbReference type="NCBIfam" id="TIGR04056">
    <property type="entry name" value="OMP_RagA_SusC"/>
    <property type="match status" value="1"/>
</dbReference>
<dbReference type="InterPro" id="IPR008969">
    <property type="entry name" value="CarboxyPept-like_regulatory"/>
</dbReference>
<dbReference type="InterPro" id="IPR012910">
    <property type="entry name" value="Plug_dom"/>
</dbReference>
<evidence type="ECO:0000256" key="6">
    <source>
        <dbReference type="ARBA" id="ARBA00023237"/>
    </source>
</evidence>
<gene>
    <name evidence="9" type="ORF">SAMN05421823_110147</name>
</gene>
<keyword evidence="6 7" id="KW-0998">Cell outer membrane</keyword>
<keyword evidence="5 7" id="KW-0472">Membrane</keyword>
<dbReference type="InterPro" id="IPR036942">
    <property type="entry name" value="Beta-barrel_TonB_sf"/>
</dbReference>
<keyword evidence="10" id="KW-1185">Reference proteome</keyword>
<dbReference type="SUPFAM" id="SSF49464">
    <property type="entry name" value="Carboxypeptidase regulatory domain-like"/>
    <property type="match status" value="1"/>
</dbReference>
<organism evidence="9 10">
    <name type="scientific">Catalinimonas alkaloidigena</name>
    <dbReference type="NCBI Taxonomy" id="1075417"/>
    <lineage>
        <taxon>Bacteria</taxon>
        <taxon>Pseudomonadati</taxon>
        <taxon>Bacteroidota</taxon>
        <taxon>Cytophagia</taxon>
        <taxon>Cytophagales</taxon>
        <taxon>Catalimonadaceae</taxon>
        <taxon>Catalinimonas</taxon>
    </lineage>
</organism>
<dbReference type="InterPro" id="IPR037066">
    <property type="entry name" value="Plug_dom_sf"/>
</dbReference>
<dbReference type="Gene3D" id="2.60.40.1120">
    <property type="entry name" value="Carboxypeptidase-like, regulatory domain"/>
    <property type="match status" value="1"/>
</dbReference>
<dbReference type="EMBL" id="FNFO01000010">
    <property type="protein sequence ID" value="SDM09537.1"/>
    <property type="molecule type" value="Genomic_DNA"/>
</dbReference>
<evidence type="ECO:0000313" key="10">
    <source>
        <dbReference type="Proteomes" id="UP000198510"/>
    </source>
</evidence>
<reference evidence="9 10" key="1">
    <citation type="submission" date="2016-10" db="EMBL/GenBank/DDBJ databases">
        <authorList>
            <person name="de Groot N.N."/>
        </authorList>
    </citation>
    <scope>NUCLEOTIDE SEQUENCE [LARGE SCALE GENOMIC DNA]</scope>
    <source>
        <strain evidence="9 10">DSM 25186</strain>
    </source>
</reference>
<protein>
    <submittedName>
        <fullName evidence="9">TonB-linked outer membrane protein, SusC/RagA family</fullName>
    </submittedName>
</protein>
<dbReference type="Proteomes" id="UP000198510">
    <property type="component" value="Unassembled WGS sequence"/>
</dbReference>
<keyword evidence="3 7" id="KW-1134">Transmembrane beta strand</keyword>
<proteinExistence type="inferred from homology"/>
<comment type="similarity">
    <text evidence="7">Belongs to the TonB-dependent receptor family.</text>
</comment>
<sequence length="1181" mass="131746">MNRLNRWPVYAIGWVVLFCLNFALQAQQPALAHVTTPTRIKPDQQPDVKQNRQLSEVLDAVAKKFKITFFYRSDLVEDKQSALPDLNDVQIEHVLENLLTPLELRFQKLEDDTYVILPKTALLPAIQPQGQPQQPTRNTVELLDKKEATVAPRLELTVAGKVTQPDGEGIPGVNILVKGTALGTITDVEGHYSINVPNTSDTLIFSSIGYTAQTVPVAGRTTIDVVLNEDIQNLEEVVVVGYGAKKRSEVLGSVASVDAAEINDLPVGNLGAALYGKVPGLNLATRSSRPGQATKITIREQGTYGTTGTAPLYVINGVIATEADFNALDASEVESISLLKDASAAVYGARAANGVVLVETKRGKVGKPQISVKSTYGLSTPTRTPERLDGYHLAMMLNDRYDIAGVTPDKDPTQLRYTEDELEYFRTHPGSDWLAAAWQNPMTNRNTLNISGGSDNVRYFVGGAYYNETGAFDNLTYRKYNIRASVTADITRDLTATVNLSGDINQDQRPNVDGEDGGVMSISYKGLLLTPDWYPTYINGLPSADAPVTERNRTWHPLEVFKESSGFIKNKNNGMNVNLSADYRVPFVKGLKVSMRYNRNNRDTWSKQYRVPYTLYQFNRYGENNHLIGDQVVQEVQAQEGNQLLEIYDNNVSYQFNTSLAYDRAFGKHSINALLIYEQAENEYNTFRARRENFLIKGVPYLRAAPKDDNTDAYGNASEGGRLSYIGRLNYSFANKYLFEGTFRRDGSQIFAPESRFGFFPSVSVGWRISEENFFRPLTFVNQLKLRASAGLLGNDGVGAWQWRERYDLGSGSAAYFGDAFVLGLQKSKDAVNRSITWEKTEMYNVGFDANLFQNRFNLSMDAYFKHTYDILTNLESSTPTTAGVQRLPEINYGVMNAKGIEMALGYNGRIGEEFRYSVSGNFALSTNRVIVKAENPGAPEYQRMVGKRTNREQGYYATGIIRTQEELDALLAANPNYTIFGLTPALGMMNYRDIRGANYSEGPDGKIDENDEDNIYVGQGVPMGLGISLSWRNFSFNTTFNGQLGGREFVDKPARRGIMDFDKERSDGLGLTTYSFWADHWTPSNPDAEYPRAFDSGADVNSTFWMRSGTQIRMRNMSLSYNLPKSISSSSKYIPDIRVLLTGTNLFILYDDVKYKDPAQSMGFDYPLMRNISLGIDITL</sequence>
<keyword evidence="4 7" id="KW-0812">Transmembrane</keyword>
<evidence type="ECO:0000256" key="3">
    <source>
        <dbReference type="ARBA" id="ARBA00022452"/>
    </source>
</evidence>
<dbReference type="PROSITE" id="PS52016">
    <property type="entry name" value="TONB_DEPENDENT_REC_3"/>
    <property type="match status" value="1"/>
</dbReference>
<keyword evidence="2 7" id="KW-0813">Transport</keyword>
<dbReference type="Gene3D" id="2.40.170.20">
    <property type="entry name" value="TonB-dependent receptor, beta-barrel domain"/>
    <property type="match status" value="1"/>
</dbReference>
<dbReference type="InterPro" id="IPR039426">
    <property type="entry name" value="TonB-dep_rcpt-like"/>
</dbReference>
<evidence type="ECO:0000256" key="1">
    <source>
        <dbReference type="ARBA" id="ARBA00004571"/>
    </source>
</evidence>
<accession>A0A1G9QGC5</accession>
<dbReference type="STRING" id="1075417.SAMN05421823_110147"/>
<evidence type="ECO:0000256" key="4">
    <source>
        <dbReference type="ARBA" id="ARBA00022692"/>
    </source>
</evidence>
<dbReference type="OrthoDB" id="9768177at2"/>
<feature type="domain" description="TonB-dependent receptor plug" evidence="8">
    <location>
        <begin position="248"/>
        <end position="355"/>
    </location>
</feature>
<evidence type="ECO:0000256" key="5">
    <source>
        <dbReference type="ARBA" id="ARBA00023136"/>
    </source>
</evidence>
<dbReference type="InterPro" id="IPR023996">
    <property type="entry name" value="TonB-dep_OMP_SusC/RagA"/>
</dbReference>
<evidence type="ECO:0000256" key="7">
    <source>
        <dbReference type="PROSITE-ProRule" id="PRU01360"/>
    </source>
</evidence>
<dbReference type="GO" id="GO:0009279">
    <property type="term" value="C:cell outer membrane"/>
    <property type="evidence" value="ECO:0007669"/>
    <property type="project" value="UniProtKB-SubCell"/>
</dbReference>
<dbReference type="InterPro" id="IPR023997">
    <property type="entry name" value="TonB-dep_OMP_SusC/RagA_CS"/>
</dbReference>
<dbReference type="Gene3D" id="2.170.130.10">
    <property type="entry name" value="TonB-dependent receptor, plug domain"/>
    <property type="match status" value="1"/>
</dbReference>
<dbReference type="Pfam" id="PF13715">
    <property type="entry name" value="CarbopepD_reg_2"/>
    <property type="match status" value="1"/>
</dbReference>
<dbReference type="RefSeq" id="WP_089686196.1">
    <property type="nucleotide sequence ID" value="NZ_FNFO01000010.1"/>
</dbReference>
<evidence type="ECO:0000313" key="9">
    <source>
        <dbReference type="EMBL" id="SDM09537.1"/>
    </source>
</evidence>
<name>A0A1G9QGC5_9BACT</name>
<dbReference type="SUPFAM" id="SSF56935">
    <property type="entry name" value="Porins"/>
    <property type="match status" value="1"/>
</dbReference>